<dbReference type="SMART" id="SM00232">
    <property type="entry name" value="JAB_MPN"/>
    <property type="match status" value="1"/>
</dbReference>
<evidence type="ECO:0000256" key="4">
    <source>
        <dbReference type="ARBA" id="ARBA00022833"/>
    </source>
</evidence>
<name>A0A4Q7EIR3_9CYAN</name>
<gene>
    <name evidence="7" type="ORF">DYY88_02190</name>
</gene>
<dbReference type="OrthoDB" id="9802958at2"/>
<dbReference type="PANTHER" id="PTHR34858:SF1">
    <property type="entry name" value="CYSO-CYSTEINE PEPTIDASE"/>
    <property type="match status" value="1"/>
</dbReference>
<dbReference type="CDD" id="cd08070">
    <property type="entry name" value="MPN_like"/>
    <property type="match status" value="1"/>
</dbReference>
<keyword evidence="8" id="KW-1185">Reference proteome</keyword>
<dbReference type="FunFam" id="3.40.140.10:FF:000085">
    <property type="entry name" value="Mov34/MPN/PAD-1 family protein"/>
    <property type="match status" value="1"/>
</dbReference>
<evidence type="ECO:0000256" key="3">
    <source>
        <dbReference type="ARBA" id="ARBA00022801"/>
    </source>
</evidence>
<feature type="domain" description="MPN" evidence="6">
    <location>
        <begin position="1"/>
        <end position="134"/>
    </location>
</feature>
<keyword evidence="2" id="KW-0479">Metal-binding</keyword>
<protein>
    <submittedName>
        <fullName evidence="7">M67 family peptidase</fullName>
    </submittedName>
</protein>
<evidence type="ECO:0000256" key="5">
    <source>
        <dbReference type="ARBA" id="ARBA00023049"/>
    </source>
</evidence>
<sequence length="149" mass="17007">MKAEAAQSYPEECCGLLLGVYDARQELARVTAVMPVENTWTAAVNPFAEGDRSQSSPSKRNRFWIDPQILLQAQRESRDRGWSIVGIYHSHPDHPAVPSERDRQLAWSGYSYPILSITAEGKVQMQSWRLNDRDQFVTETIQTARLDEK</sequence>
<comment type="caution">
    <text evidence="7">The sequence shown here is derived from an EMBL/GenBank/DDBJ whole genome shotgun (WGS) entry which is preliminary data.</text>
</comment>
<evidence type="ECO:0000313" key="8">
    <source>
        <dbReference type="Proteomes" id="UP000292459"/>
    </source>
</evidence>
<evidence type="ECO:0000313" key="7">
    <source>
        <dbReference type="EMBL" id="RZM83006.1"/>
    </source>
</evidence>
<dbReference type="GO" id="GO:0006508">
    <property type="term" value="P:proteolysis"/>
    <property type="evidence" value="ECO:0007669"/>
    <property type="project" value="UniProtKB-KW"/>
</dbReference>
<dbReference type="SUPFAM" id="SSF102712">
    <property type="entry name" value="JAB1/MPN domain"/>
    <property type="match status" value="1"/>
</dbReference>
<dbReference type="Gene3D" id="3.40.140.10">
    <property type="entry name" value="Cytidine Deaminase, domain 2"/>
    <property type="match status" value="1"/>
</dbReference>
<organism evidence="7 8">
    <name type="scientific">Leptolyngbya iicbica LK</name>
    <dbReference type="NCBI Taxonomy" id="2294035"/>
    <lineage>
        <taxon>Bacteria</taxon>
        <taxon>Bacillati</taxon>
        <taxon>Cyanobacteriota</taxon>
        <taxon>Cyanophyceae</taxon>
        <taxon>Leptolyngbyales</taxon>
        <taxon>Leptolyngbyaceae</taxon>
        <taxon>Leptolyngbya group</taxon>
        <taxon>Leptolyngbya</taxon>
        <taxon>Leptolyngbya iicbica</taxon>
    </lineage>
</organism>
<dbReference type="Proteomes" id="UP000292459">
    <property type="component" value="Unassembled WGS sequence"/>
</dbReference>
<dbReference type="InterPro" id="IPR051929">
    <property type="entry name" value="VirAsm_ModProt"/>
</dbReference>
<evidence type="ECO:0000259" key="6">
    <source>
        <dbReference type="PROSITE" id="PS50249"/>
    </source>
</evidence>
<dbReference type="EMBL" id="QVFV01000001">
    <property type="protein sequence ID" value="RZM83006.1"/>
    <property type="molecule type" value="Genomic_DNA"/>
</dbReference>
<dbReference type="PROSITE" id="PS50249">
    <property type="entry name" value="MPN"/>
    <property type="match status" value="1"/>
</dbReference>
<keyword evidence="5" id="KW-0482">Metalloprotease</keyword>
<dbReference type="AlphaFoldDB" id="A0A4Q7EIR3"/>
<dbReference type="GO" id="GO:0008270">
    <property type="term" value="F:zinc ion binding"/>
    <property type="evidence" value="ECO:0007669"/>
    <property type="project" value="TreeGrafter"/>
</dbReference>
<dbReference type="InterPro" id="IPR037518">
    <property type="entry name" value="MPN"/>
</dbReference>
<proteinExistence type="predicted"/>
<accession>A0A4Q7EIR3</accession>
<dbReference type="GO" id="GO:0008235">
    <property type="term" value="F:metalloexopeptidase activity"/>
    <property type="evidence" value="ECO:0007669"/>
    <property type="project" value="TreeGrafter"/>
</dbReference>
<evidence type="ECO:0000256" key="2">
    <source>
        <dbReference type="ARBA" id="ARBA00022723"/>
    </source>
</evidence>
<dbReference type="PANTHER" id="PTHR34858">
    <property type="entry name" value="CYSO-CYSTEINE PEPTIDASE"/>
    <property type="match status" value="1"/>
</dbReference>
<dbReference type="InterPro" id="IPR028090">
    <property type="entry name" value="JAB_dom_prok"/>
</dbReference>
<dbReference type="Pfam" id="PF14464">
    <property type="entry name" value="Prok-JAB"/>
    <property type="match status" value="1"/>
</dbReference>
<evidence type="ECO:0000256" key="1">
    <source>
        <dbReference type="ARBA" id="ARBA00022670"/>
    </source>
</evidence>
<keyword evidence="1" id="KW-0645">Protease</keyword>
<reference evidence="7 8" key="1">
    <citation type="submission" date="2018-11" db="EMBL/GenBank/DDBJ databases">
        <title>Whole genome sequencing of an environmental sample.</title>
        <authorList>
            <person name="Sarangi A.N."/>
            <person name="Singh D."/>
            <person name="Tripathy S."/>
        </authorList>
    </citation>
    <scope>NUCLEOTIDE SEQUENCE [LARGE SCALE GENOMIC DNA]</scope>
    <source>
        <strain evidence="7 8">Lakshadweep</strain>
    </source>
</reference>
<keyword evidence="3" id="KW-0378">Hydrolase</keyword>
<dbReference type="InterPro" id="IPR000555">
    <property type="entry name" value="JAMM/MPN+_dom"/>
</dbReference>
<keyword evidence="4" id="KW-0862">Zinc</keyword>